<keyword evidence="3" id="KW-1133">Transmembrane helix</keyword>
<dbReference type="CDD" id="cd19941">
    <property type="entry name" value="TIL"/>
    <property type="match status" value="2"/>
</dbReference>
<keyword evidence="1" id="KW-0646">Protease inhibitor</keyword>
<keyword evidence="3" id="KW-0472">Membrane</keyword>
<dbReference type="PANTHER" id="PTHR23259:SF70">
    <property type="entry name" value="ACCESSORY GLAND PROTEIN ACP62F-RELATED"/>
    <property type="match status" value="1"/>
</dbReference>
<dbReference type="InterPro" id="IPR051368">
    <property type="entry name" value="SerProtInhib-TIL_Domain"/>
</dbReference>
<comment type="caution">
    <text evidence="5">The sequence shown here is derived from an EMBL/GenBank/DDBJ whole genome shotgun (WGS) entry which is preliminary data.</text>
</comment>
<feature type="domain" description="TIL" evidence="4">
    <location>
        <begin position="63"/>
        <end position="120"/>
    </location>
</feature>
<keyword evidence="2" id="KW-1015">Disulfide bond</keyword>
<evidence type="ECO:0000256" key="2">
    <source>
        <dbReference type="ARBA" id="ARBA00023157"/>
    </source>
</evidence>
<proteinExistence type="predicted"/>
<keyword evidence="3" id="KW-0812">Transmembrane</keyword>
<protein>
    <recommendedName>
        <fullName evidence="4">TIL domain-containing protein</fullName>
    </recommendedName>
</protein>
<evidence type="ECO:0000256" key="1">
    <source>
        <dbReference type="ARBA" id="ARBA00022690"/>
    </source>
</evidence>
<feature type="domain" description="TIL" evidence="4">
    <location>
        <begin position="123"/>
        <end position="175"/>
    </location>
</feature>
<keyword evidence="6" id="KW-1185">Reference proteome</keyword>
<accession>A0AAV7Q075</accession>
<evidence type="ECO:0000259" key="4">
    <source>
        <dbReference type="Pfam" id="PF01826"/>
    </source>
</evidence>
<gene>
    <name evidence="5" type="ORF">NDU88_010452</name>
</gene>
<dbReference type="AlphaFoldDB" id="A0AAV7Q075"/>
<feature type="transmembrane region" description="Helical" evidence="3">
    <location>
        <begin position="34"/>
        <end position="55"/>
    </location>
</feature>
<dbReference type="PANTHER" id="PTHR23259">
    <property type="entry name" value="RIDDLE"/>
    <property type="match status" value="1"/>
</dbReference>
<reference evidence="5" key="1">
    <citation type="journal article" date="2022" name="bioRxiv">
        <title>Sequencing and chromosome-scale assembly of the giantPleurodeles waltlgenome.</title>
        <authorList>
            <person name="Brown T."/>
            <person name="Elewa A."/>
            <person name="Iarovenko S."/>
            <person name="Subramanian E."/>
            <person name="Araus A.J."/>
            <person name="Petzold A."/>
            <person name="Susuki M."/>
            <person name="Suzuki K.-i.T."/>
            <person name="Hayashi T."/>
            <person name="Toyoda A."/>
            <person name="Oliveira C."/>
            <person name="Osipova E."/>
            <person name="Leigh N.D."/>
            <person name="Simon A."/>
            <person name="Yun M.H."/>
        </authorList>
    </citation>
    <scope>NUCLEOTIDE SEQUENCE</scope>
    <source>
        <strain evidence="5">20211129_DDA</strain>
        <tissue evidence="5">Liver</tissue>
    </source>
</reference>
<evidence type="ECO:0000256" key="3">
    <source>
        <dbReference type="SAM" id="Phobius"/>
    </source>
</evidence>
<dbReference type="Pfam" id="PF01826">
    <property type="entry name" value="TIL"/>
    <property type="match status" value="2"/>
</dbReference>
<dbReference type="InterPro" id="IPR002919">
    <property type="entry name" value="TIL_dom"/>
</dbReference>
<name>A0AAV7Q075_PLEWA</name>
<evidence type="ECO:0000313" key="6">
    <source>
        <dbReference type="Proteomes" id="UP001066276"/>
    </source>
</evidence>
<dbReference type="GO" id="GO:0030414">
    <property type="term" value="F:peptidase inhibitor activity"/>
    <property type="evidence" value="ECO:0007669"/>
    <property type="project" value="UniProtKB-KW"/>
</dbReference>
<dbReference type="SUPFAM" id="SSF57567">
    <property type="entry name" value="Serine protease inhibitors"/>
    <property type="match status" value="2"/>
</dbReference>
<dbReference type="Gene3D" id="2.10.25.10">
    <property type="entry name" value="Laminin"/>
    <property type="match status" value="2"/>
</dbReference>
<dbReference type="Proteomes" id="UP001066276">
    <property type="component" value="Chromosome 7"/>
</dbReference>
<dbReference type="InterPro" id="IPR036084">
    <property type="entry name" value="Ser_inhib-like_sf"/>
</dbReference>
<evidence type="ECO:0000313" key="5">
    <source>
        <dbReference type="EMBL" id="KAJ1132123.1"/>
    </source>
</evidence>
<sequence length="185" mass="20780">MVSGRTAVTFSGSGFWKFRRQGWCFCSSNNSDSIMVLCSPAALLVILVLPLMSVIGKEDGVFCGLFKHYEKCGTVCPKNCKNWNKDVKCTDDACISGCFCNEGLVLEYEGSEYCVPQDKCDSCPENSDYRSCGVNCQPRCDGYNTCWWSLRCFPGCICREGFFLHFGKCYTRENCPVRNNPHLGY</sequence>
<dbReference type="EMBL" id="JANPWB010000011">
    <property type="protein sequence ID" value="KAJ1132123.1"/>
    <property type="molecule type" value="Genomic_DNA"/>
</dbReference>
<organism evidence="5 6">
    <name type="scientific">Pleurodeles waltl</name>
    <name type="common">Iberian ribbed newt</name>
    <dbReference type="NCBI Taxonomy" id="8319"/>
    <lineage>
        <taxon>Eukaryota</taxon>
        <taxon>Metazoa</taxon>
        <taxon>Chordata</taxon>
        <taxon>Craniata</taxon>
        <taxon>Vertebrata</taxon>
        <taxon>Euteleostomi</taxon>
        <taxon>Amphibia</taxon>
        <taxon>Batrachia</taxon>
        <taxon>Caudata</taxon>
        <taxon>Salamandroidea</taxon>
        <taxon>Salamandridae</taxon>
        <taxon>Pleurodelinae</taxon>
        <taxon>Pleurodeles</taxon>
    </lineage>
</organism>